<dbReference type="InterPro" id="IPR014756">
    <property type="entry name" value="Ig_E-set"/>
</dbReference>
<evidence type="ECO:0000256" key="2">
    <source>
        <dbReference type="ARBA" id="ARBA00010297"/>
    </source>
</evidence>
<dbReference type="SUPFAM" id="SSF103575">
    <property type="entry name" value="Plexin repeat"/>
    <property type="match status" value="1"/>
</dbReference>
<dbReference type="Pfam" id="PF08337">
    <property type="entry name" value="Plexin_cytopl"/>
    <property type="match status" value="1"/>
</dbReference>
<dbReference type="Proteomes" id="UP000887568">
    <property type="component" value="Unplaced"/>
</dbReference>
<keyword evidence="6" id="KW-0677">Repeat</keyword>
<dbReference type="Gene3D" id="2.60.40.10">
    <property type="entry name" value="Immunoglobulins"/>
    <property type="match status" value="4"/>
</dbReference>
<dbReference type="InterPro" id="IPR013783">
    <property type="entry name" value="Ig-like_fold"/>
</dbReference>
<evidence type="ECO:0000256" key="8">
    <source>
        <dbReference type="ARBA" id="ARBA00023136"/>
    </source>
</evidence>
<dbReference type="Gene3D" id="3.10.20.90">
    <property type="entry name" value="Phosphatidylinositol 3-kinase Catalytic Subunit, Chain A, domain 1"/>
    <property type="match status" value="1"/>
</dbReference>
<dbReference type="PANTHER" id="PTHR22625:SF70">
    <property type="entry name" value="PLEXIN A, ISOFORM A"/>
    <property type="match status" value="1"/>
</dbReference>
<dbReference type="InterPro" id="IPR013548">
    <property type="entry name" value="Plexin_cytoplasmic_RasGAP_dom"/>
</dbReference>
<keyword evidence="15" id="KW-1185">Reference proteome</keyword>
<reference evidence="14" key="1">
    <citation type="submission" date="2022-11" db="UniProtKB">
        <authorList>
            <consortium name="EnsemblMetazoa"/>
        </authorList>
    </citation>
    <scope>IDENTIFICATION</scope>
</reference>
<evidence type="ECO:0000256" key="7">
    <source>
        <dbReference type="ARBA" id="ARBA00022989"/>
    </source>
</evidence>
<evidence type="ECO:0000259" key="13">
    <source>
        <dbReference type="PROSITE" id="PS51004"/>
    </source>
</evidence>
<dbReference type="GO" id="GO:0017154">
    <property type="term" value="F:semaphorin receptor activity"/>
    <property type="evidence" value="ECO:0007669"/>
    <property type="project" value="InterPro"/>
</dbReference>
<dbReference type="InterPro" id="IPR031148">
    <property type="entry name" value="Plexin"/>
</dbReference>
<keyword evidence="3" id="KW-1003">Cell membrane</keyword>
<evidence type="ECO:0000256" key="10">
    <source>
        <dbReference type="ARBA" id="ARBA00023180"/>
    </source>
</evidence>
<dbReference type="InterPro" id="IPR046800">
    <property type="entry name" value="Plexin_RBD"/>
</dbReference>
<evidence type="ECO:0000256" key="4">
    <source>
        <dbReference type="ARBA" id="ARBA00022692"/>
    </source>
</evidence>
<dbReference type="InterPro" id="IPR015943">
    <property type="entry name" value="WD40/YVTN_repeat-like_dom_sf"/>
</dbReference>
<evidence type="ECO:0000256" key="6">
    <source>
        <dbReference type="ARBA" id="ARBA00022737"/>
    </source>
</evidence>
<dbReference type="GO" id="GO:0005886">
    <property type="term" value="C:plasma membrane"/>
    <property type="evidence" value="ECO:0007669"/>
    <property type="project" value="UniProtKB-SubCell"/>
</dbReference>
<dbReference type="OrthoDB" id="125363at2759"/>
<evidence type="ECO:0000256" key="11">
    <source>
        <dbReference type="PROSITE-ProRule" id="PRU00352"/>
    </source>
</evidence>
<name>A0A914ARN7_PATMI</name>
<evidence type="ECO:0000256" key="12">
    <source>
        <dbReference type="SAM" id="Phobius"/>
    </source>
</evidence>
<dbReference type="Pfam" id="PF18020">
    <property type="entry name" value="TIG_2"/>
    <property type="match status" value="1"/>
</dbReference>
<keyword evidence="9" id="KW-1015">Disulfide bond</keyword>
<comment type="similarity">
    <text evidence="2">Belongs to the plexin family.</text>
</comment>
<proteinExistence type="inferred from homology"/>
<dbReference type="PROSITE" id="PS51004">
    <property type="entry name" value="SEMA"/>
    <property type="match status" value="1"/>
</dbReference>
<dbReference type="GO" id="GO:0030334">
    <property type="term" value="P:regulation of cell migration"/>
    <property type="evidence" value="ECO:0007669"/>
    <property type="project" value="TreeGrafter"/>
</dbReference>
<dbReference type="Pfam" id="PF01833">
    <property type="entry name" value="TIG"/>
    <property type="match status" value="2"/>
</dbReference>
<feature type="domain" description="Sema" evidence="13">
    <location>
        <begin position="1"/>
        <end position="122"/>
    </location>
</feature>
<feature type="transmembrane region" description="Helical" evidence="12">
    <location>
        <begin position="894"/>
        <end position="918"/>
    </location>
</feature>
<dbReference type="EnsemblMetazoa" id="XM_038210509.1">
    <property type="protein sequence ID" value="XP_038066437.1"/>
    <property type="gene ID" value="LOC119736492"/>
</dbReference>
<organism evidence="14 15">
    <name type="scientific">Patiria miniata</name>
    <name type="common">Bat star</name>
    <name type="synonym">Asterina miniata</name>
    <dbReference type="NCBI Taxonomy" id="46514"/>
    <lineage>
        <taxon>Eukaryota</taxon>
        <taxon>Metazoa</taxon>
        <taxon>Echinodermata</taxon>
        <taxon>Eleutherozoa</taxon>
        <taxon>Asterozoa</taxon>
        <taxon>Asteroidea</taxon>
        <taxon>Valvatacea</taxon>
        <taxon>Valvatida</taxon>
        <taxon>Asterinidae</taxon>
        <taxon>Patiria</taxon>
    </lineage>
</organism>
<dbReference type="InterPro" id="IPR041019">
    <property type="entry name" value="TIG1_plexin"/>
</dbReference>
<dbReference type="InterPro" id="IPR002165">
    <property type="entry name" value="Plexin_repeat"/>
</dbReference>
<dbReference type="GeneID" id="119736492"/>
<dbReference type="Gene3D" id="2.130.10.10">
    <property type="entry name" value="YVTN repeat-like/Quinoprotein amine dehydrogenase"/>
    <property type="match status" value="1"/>
</dbReference>
<dbReference type="Gene3D" id="1.10.506.10">
    <property type="entry name" value="GTPase Activation - p120gap, domain 1"/>
    <property type="match status" value="1"/>
</dbReference>
<dbReference type="SMART" id="SM00429">
    <property type="entry name" value="IPT"/>
    <property type="match status" value="3"/>
</dbReference>
<dbReference type="RefSeq" id="XP_038066437.1">
    <property type="nucleotide sequence ID" value="XM_038210509.1"/>
</dbReference>
<sequence length="1536" mass="171172">MEVTVLVNRINAEGTEYCHDEDYIRPLGGNTPIAAQAIYTDNSVLSAIAVTAHLDKTVIFLGDQLGHLKKLWVLSPSEAVLYEEVAMLSGDPRPVARNGITFSPDKNFIYFMTERKIHKIPVEDCSTHTTCEDCLGVGNGVGDPYCGWCSLQKKCTRRSQTECAGSADPSNLRWLGNLDQCIAILSVEPPNTPSTRTQELTLTTRGLPQLDPTTSFMYMCKFGDLPQPATVVFTTTTSSVRCLTPPIHQLPSTVQGVLMVTLSLHSTETNKLIVNTTFDFYDCSAFDSCTQCVADYLCNWCVFENRCMGNASSCIASAVIVGQQVQIDTDMKGKDYCPRIEDTPEILIPAGEPEFQLLTVNVARLPVMSGYTCVLRHKEWATEKTTAGIVLSDTQILCAYMKYNYIMDEKVLIADLQIRGSSFVLDNPTMLTVTLYKCGVKRTNCGKCLLADAKFSCGWCKPSQMCSITTACTDRQGWLSGQDLCPDPHITSFSPTSGHVAGGTRVIIEGYNLGQAASDIKQVTVAGMPCQTIEYKRAERIVCMTDASTAGAASDPVVVMIGRDEPIEKYEVTTMEKHFSFVVPIITGVHPLLGPMAGGSKVTLTGKGLNAGRSRSITVAGIPCNITEPTNLSADVSSCVTSASTGLIQGPIVMIFDLVGTAVSSSNFSYTENPVITMQEREQTILSGGLDLPITGIYLDVVQEPKMRFRIERTRQFIRPKRQADQQLVSTITTKCIINHPASMTCKSPNLKSPELANAFTFDDSTSPPSFFLQRSNIFFVMDAVTIPSSKDFQVFVDPEYFMFDKTETVAYMERRILEIKGRYINATYREGDVIVKVGNLSCRSLMMQPEKADSLSCEAPEHEAGQTYDVVVHHGNVVVKVGRLEYLSEGLPWPLIVGTACGATLILLILLFIICIWRRISANEHLFKKMETQRDEMEMRAMLEYKDAFAEQQITVLTVSSDVEGSGIPFRDYRDYAARLLFPENPSHPVLGEIPIVRENISGTKRNDLEKGLVQFGNLISNHIFLAIFVRTLGSQKTLALRDLNNIASLLVIALHNKMEFLTQNMKFLLQEHIKLCMKEGEPQQLLRRSEAVVEKLVSHWLSILMYDSLKDNMGKPLFHLFYAIKQQIDKGPVDVVTGEARYGLSEIKVMRKQIDFKTLNIYATSWDITSEPIQLKVLDCDTISQTKDKILDAIYKSCPFSKRPTRDELDLEWSDRPDGPSSMILLDDDGRGRCDGEWKRINTLAHYQVPDGATLRLVRALPNIPARQHGLGTAQSPATSASPMIDQEKGVKCWHLVKQADSGSISKGERDQKMMAEICLPRLLTTKGILQQFVDELLETIFNGESDVPLAVKYLFDFLDEQATSRSITNSDVAHAWKSNYLQLQFWVNLIMNPTILFDINKTDTVDACVSIIGQTLIDSCSVAEQHLTKDSPYNKLLYAKDIPQYKQWVVKYYKDISDMASVSDQDMSAMLAAHTNRYQNEFQPLNALNELYFCYACVFKSEILQSLDEDNEAQKQGLRDKLEDIFRLMADSA</sequence>
<dbReference type="Pfam" id="PF17960">
    <property type="entry name" value="TIG_plexin"/>
    <property type="match status" value="1"/>
</dbReference>
<dbReference type="InterPro" id="IPR001627">
    <property type="entry name" value="Semap_dom"/>
</dbReference>
<keyword evidence="7 12" id="KW-1133">Transmembrane helix</keyword>
<dbReference type="SUPFAM" id="SSF81296">
    <property type="entry name" value="E set domains"/>
    <property type="match status" value="2"/>
</dbReference>
<comment type="subcellular location">
    <subcellularLocation>
        <location evidence="1">Cell membrane</location>
        <topology evidence="1">Single-pass type I membrane protein</topology>
    </subcellularLocation>
</comment>
<evidence type="ECO:0000313" key="14">
    <source>
        <dbReference type="EnsemblMetazoa" id="XP_038066437.1"/>
    </source>
</evidence>
<evidence type="ECO:0000256" key="9">
    <source>
        <dbReference type="ARBA" id="ARBA00023157"/>
    </source>
</evidence>
<evidence type="ECO:0000256" key="1">
    <source>
        <dbReference type="ARBA" id="ARBA00004251"/>
    </source>
</evidence>
<keyword evidence="5" id="KW-0732">Signal</keyword>
<protein>
    <recommendedName>
        <fullName evidence="13">Sema domain-containing protein</fullName>
    </recommendedName>
</protein>
<dbReference type="InterPro" id="IPR016201">
    <property type="entry name" value="PSI"/>
</dbReference>
<evidence type="ECO:0000313" key="15">
    <source>
        <dbReference type="Proteomes" id="UP000887568"/>
    </source>
</evidence>
<dbReference type="GO" id="GO:0002116">
    <property type="term" value="C:semaphorin receptor complex"/>
    <property type="evidence" value="ECO:0007669"/>
    <property type="project" value="TreeGrafter"/>
</dbReference>
<keyword evidence="4 12" id="KW-0812">Transmembrane</keyword>
<dbReference type="InterPro" id="IPR036352">
    <property type="entry name" value="Semap_dom_sf"/>
</dbReference>
<dbReference type="InterPro" id="IPR002909">
    <property type="entry name" value="IPT_dom"/>
</dbReference>
<evidence type="ECO:0000256" key="5">
    <source>
        <dbReference type="ARBA" id="ARBA00022729"/>
    </source>
</evidence>
<dbReference type="Pfam" id="PF01437">
    <property type="entry name" value="PSI"/>
    <property type="match status" value="2"/>
</dbReference>
<dbReference type="Pfam" id="PF20170">
    <property type="entry name" value="Plexin_RBD"/>
    <property type="match status" value="1"/>
</dbReference>
<dbReference type="OMA" id="KYNEQLM"/>
<keyword evidence="10" id="KW-0325">Glycoprotein</keyword>
<evidence type="ECO:0000256" key="3">
    <source>
        <dbReference type="ARBA" id="ARBA00022475"/>
    </source>
</evidence>
<dbReference type="SUPFAM" id="SSF101912">
    <property type="entry name" value="Sema domain"/>
    <property type="match status" value="1"/>
</dbReference>
<keyword evidence="8 12" id="KW-0472">Membrane</keyword>
<dbReference type="SMART" id="SM00423">
    <property type="entry name" value="PSI"/>
    <property type="match status" value="3"/>
</dbReference>
<dbReference type="InterPro" id="IPR041362">
    <property type="entry name" value="TIG2_plexin"/>
</dbReference>
<accession>A0A914ARN7</accession>
<dbReference type="PANTHER" id="PTHR22625">
    <property type="entry name" value="PLEXIN"/>
    <property type="match status" value="1"/>
</dbReference>
<dbReference type="InterPro" id="IPR008936">
    <property type="entry name" value="Rho_GTPase_activation_prot"/>
</dbReference>
<comment type="caution">
    <text evidence="11">Lacks conserved residue(s) required for the propagation of feature annotation.</text>
</comment>
<dbReference type="SUPFAM" id="SSF48350">
    <property type="entry name" value="GTPase activation domain, GAP"/>
    <property type="match status" value="1"/>
</dbReference>